<reference evidence="1" key="1">
    <citation type="submission" date="2023-12" db="EMBL/GenBank/DDBJ databases">
        <title>Genome assembly of Anisodus tanguticus.</title>
        <authorList>
            <person name="Wang Y.-J."/>
        </authorList>
    </citation>
    <scope>NUCLEOTIDE SEQUENCE</scope>
    <source>
        <strain evidence="1">KB-2021</strain>
        <tissue evidence="1">Leaf</tissue>
    </source>
</reference>
<dbReference type="AlphaFoldDB" id="A0AAE1T3M0"/>
<dbReference type="SUPFAM" id="SSF48576">
    <property type="entry name" value="Terpenoid synthases"/>
    <property type="match status" value="1"/>
</dbReference>
<dbReference type="Gene3D" id="1.10.600.10">
    <property type="entry name" value="Farnesyl Diphosphate Synthase"/>
    <property type="match status" value="1"/>
</dbReference>
<dbReference type="Proteomes" id="UP001291623">
    <property type="component" value="Unassembled WGS sequence"/>
</dbReference>
<dbReference type="InterPro" id="IPR008949">
    <property type="entry name" value="Isoprenoid_synthase_dom_sf"/>
</dbReference>
<organism evidence="1 2">
    <name type="scientific">Anisodus tanguticus</name>
    <dbReference type="NCBI Taxonomy" id="243964"/>
    <lineage>
        <taxon>Eukaryota</taxon>
        <taxon>Viridiplantae</taxon>
        <taxon>Streptophyta</taxon>
        <taxon>Embryophyta</taxon>
        <taxon>Tracheophyta</taxon>
        <taxon>Spermatophyta</taxon>
        <taxon>Magnoliopsida</taxon>
        <taxon>eudicotyledons</taxon>
        <taxon>Gunneridae</taxon>
        <taxon>Pentapetalae</taxon>
        <taxon>asterids</taxon>
        <taxon>lamiids</taxon>
        <taxon>Solanales</taxon>
        <taxon>Solanaceae</taxon>
        <taxon>Solanoideae</taxon>
        <taxon>Hyoscyameae</taxon>
        <taxon>Anisodus</taxon>
    </lineage>
</organism>
<sequence length="98" mass="11113">MQENNLSVEEASAELSEMVENAWKDLNKECIKLTSVPTEILMCVVNLTRLIDVVYKNNQDGYNNPKNNVKSVIEALHLSSDLRMRKTLTLSTKSTQID</sequence>
<evidence type="ECO:0000313" key="1">
    <source>
        <dbReference type="EMBL" id="KAK4380421.1"/>
    </source>
</evidence>
<dbReference type="EMBL" id="JAVYJV010000001">
    <property type="protein sequence ID" value="KAK4380421.1"/>
    <property type="molecule type" value="Genomic_DNA"/>
</dbReference>
<proteinExistence type="predicted"/>
<evidence type="ECO:0000313" key="2">
    <source>
        <dbReference type="Proteomes" id="UP001291623"/>
    </source>
</evidence>
<keyword evidence="2" id="KW-1185">Reference proteome</keyword>
<gene>
    <name evidence="1" type="ORF">RND71_002283</name>
</gene>
<accession>A0AAE1T3M0</accession>
<name>A0AAE1T3M0_9SOLA</name>
<comment type="caution">
    <text evidence="1">The sequence shown here is derived from an EMBL/GenBank/DDBJ whole genome shotgun (WGS) entry which is preliminary data.</text>
</comment>
<protein>
    <submittedName>
        <fullName evidence="1">Uncharacterized protein</fullName>
    </submittedName>
</protein>